<dbReference type="SUPFAM" id="SSF53756">
    <property type="entry name" value="UDP-Glycosyltransferase/glycogen phosphorylase"/>
    <property type="match status" value="1"/>
</dbReference>
<evidence type="ECO:0000313" key="3">
    <source>
        <dbReference type="EMBL" id="ACE85073.1"/>
    </source>
</evidence>
<dbReference type="Gene3D" id="3.40.50.2000">
    <property type="entry name" value="Glycogen Phosphorylase B"/>
    <property type="match status" value="2"/>
</dbReference>
<protein>
    <submittedName>
        <fullName evidence="3">Glycosyl transferase, putative, gt4D</fullName>
        <ecNumber evidence="3">2.4.1.-</ecNumber>
    </submittedName>
</protein>
<feature type="domain" description="Glycosyltransferase subfamily 4-like N-terminal" evidence="2">
    <location>
        <begin position="24"/>
        <end position="174"/>
    </location>
</feature>
<name>B3PIZ5_CELJU</name>
<dbReference type="KEGG" id="cja:CJA_0506"/>
<dbReference type="Proteomes" id="UP000001036">
    <property type="component" value="Chromosome"/>
</dbReference>
<dbReference type="InterPro" id="IPR028098">
    <property type="entry name" value="Glyco_trans_4-like_N"/>
</dbReference>
<evidence type="ECO:0000259" key="2">
    <source>
        <dbReference type="Pfam" id="PF13439"/>
    </source>
</evidence>
<keyword evidence="3" id="KW-0328">Glycosyltransferase</keyword>
<keyword evidence="4" id="KW-1185">Reference proteome</keyword>
<dbReference type="EMBL" id="CP000934">
    <property type="protein sequence ID" value="ACE85073.1"/>
    <property type="molecule type" value="Genomic_DNA"/>
</dbReference>
<organism evidence="3 4">
    <name type="scientific">Cellvibrio japonicus (strain Ueda107)</name>
    <name type="common">Pseudomonas fluorescens subsp. cellulosa</name>
    <dbReference type="NCBI Taxonomy" id="498211"/>
    <lineage>
        <taxon>Bacteria</taxon>
        <taxon>Pseudomonadati</taxon>
        <taxon>Pseudomonadota</taxon>
        <taxon>Gammaproteobacteria</taxon>
        <taxon>Cellvibrionales</taxon>
        <taxon>Cellvibrionaceae</taxon>
        <taxon>Cellvibrio</taxon>
    </lineage>
</organism>
<evidence type="ECO:0000313" key="4">
    <source>
        <dbReference type="Proteomes" id="UP000001036"/>
    </source>
</evidence>
<dbReference type="AlphaFoldDB" id="B3PIZ5"/>
<dbReference type="Pfam" id="PF13439">
    <property type="entry name" value="Glyco_transf_4"/>
    <property type="match status" value="1"/>
</dbReference>
<dbReference type="GO" id="GO:1901135">
    <property type="term" value="P:carbohydrate derivative metabolic process"/>
    <property type="evidence" value="ECO:0007669"/>
    <property type="project" value="UniProtKB-ARBA"/>
</dbReference>
<reference evidence="3 4" key="1">
    <citation type="journal article" date="2008" name="J. Bacteriol.">
        <title>Insights into plant cell wall degradation from the genome sequence of the soil bacterium Cellvibrio japonicus.</title>
        <authorList>
            <person name="Deboy R.T."/>
            <person name="Mongodin E.F."/>
            <person name="Fouts D.E."/>
            <person name="Tailford L.E."/>
            <person name="Khouri H."/>
            <person name="Emerson J.B."/>
            <person name="Mohamoud Y."/>
            <person name="Watkins K."/>
            <person name="Henrissat B."/>
            <person name="Gilbert H.J."/>
            <person name="Nelson K.E."/>
        </authorList>
    </citation>
    <scope>NUCLEOTIDE SEQUENCE [LARGE SCALE GENOMIC DNA]</scope>
    <source>
        <strain evidence="3 4">Ueda107</strain>
    </source>
</reference>
<feature type="domain" description="Glycosyl transferase family 1" evidence="1">
    <location>
        <begin position="185"/>
        <end position="337"/>
    </location>
</feature>
<dbReference type="PANTHER" id="PTHR12526:SF637">
    <property type="entry name" value="GLYCOSYLTRANSFERASE EPSF-RELATED"/>
    <property type="match status" value="1"/>
</dbReference>
<sequence length="374" mass="41505">MPAPIKIMILQTRHIESISYLTAGLVSAFPAGQYQVTLVYLEDGAATPEDRLAHQCVFLGLDKTDYKGLRLKAMGKLRPFLQQHHFDVIIANMYKPIHLLMQLRRFVSAPVCIGIIHAFGEFDRLGRRLMMRWWLDKRWHLVGVSEPVRQYLINAGAGVHPGNSAAINNAVDVAAIQHAVLGRVEARERLGLPVDGRVFGTIGRCVKGKRHLELIQAFERFSSARNNVFLAIIGAGELLPSLEQYVRERDLGNKVFLCGYIPRAAGLVRALDVFVFPSESEGFGLALLEAMAAGVPAIVNRVEPLASIVAECGYSVDCANTDTLVQAMDDCYRQSPGELSALGEAHYERVRTHYDIAGFRQAYRALVERLLRGV</sequence>
<gene>
    <name evidence="3" type="primary">gt4D</name>
    <name evidence="3" type="ordered locus">CJA_0506</name>
</gene>
<dbReference type="CDD" id="cd03801">
    <property type="entry name" value="GT4_PimA-like"/>
    <property type="match status" value="1"/>
</dbReference>
<dbReference type="eggNOG" id="COG0438">
    <property type="taxonomic scope" value="Bacteria"/>
</dbReference>
<dbReference type="InterPro" id="IPR001296">
    <property type="entry name" value="Glyco_trans_1"/>
</dbReference>
<dbReference type="Pfam" id="PF00534">
    <property type="entry name" value="Glycos_transf_1"/>
    <property type="match status" value="1"/>
</dbReference>
<dbReference type="RefSeq" id="WP_012486186.1">
    <property type="nucleotide sequence ID" value="NC_010995.1"/>
</dbReference>
<dbReference type="OrthoDB" id="9802525at2"/>
<evidence type="ECO:0000259" key="1">
    <source>
        <dbReference type="Pfam" id="PF00534"/>
    </source>
</evidence>
<dbReference type="GO" id="GO:0016757">
    <property type="term" value="F:glycosyltransferase activity"/>
    <property type="evidence" value="ECO:0007669"/>
    <property type="project" value="UniProtKB-KW"/>
</dbReference>
<dbReference type="PANTHER" id="PTHR12526">
    <property type="entry name" value="GLYCOSYLTRANSFERASE"/>
    <property type="match status" value="1"/>
</dbReference>
<accession>B3PIZ5</accession>
<dbReference type="HOGENOM" id="CLU_009583_0_3_6"/>
<proteinExistence type="predicted"/>
<dbReference type="STRING" id="498211.CJA_0506"/>
<keyword evidence="3" id="KW-0808">Transferase</keyword>
<dbReference type="CAZy" id="GT4">
    <property type="family name" value="Glycosyltransferase Family 4"/>
</dbReference>
<dbReference type="EC" id="2.4.1.-" evidence="3"/>